<dbReference type="SUPFAM" id="SSF50998">
    <property type="entry name" value="Quinoprotein alcohol dehydrogenase-like"/>
    <property type="match status" value="1"/>
</dbReference>
<dbReference type="Gene3D" id="2.130.10.10">
    <property type="entry name" value="YVTN repeat-like/Quinoprotein amine dehydrogenase"/>
    <property type="match status" value="1"/>
</dbReference>
<dbReference type="InterPro" id="IPR011047">
    <property type="entry name" value="Quinoprotein_ADH-like_sf"/>
</dbReference>
<dbReference type="Pfam" id="PF01809">
    <property type="entry name" value="YidD"/>
    <property type="match status" value="1"/>
</dbReference>
<dbReference type="AlphaFoldDB" id="A0A382C1R5"/>
<dbReference type="PANTHER" id="PTHR34512">
    <property type="entry name" value="CELL SURFACE PROTEIN"/>
    <property type="match status" value="1"/>
</dbReference>
<dbReference type="PANTHER" id="PTHR34512:SF30">
    <property type="entry name" value="OUTER MEMBRANE PROTEIN ASSEMBLY FACTOR BAMB"/>
    <property type="match status" value="1"/>
</dbReference>
<gene>
    <name evidence="2" type="ORF">METZ01_LOCUS172221</name>
</gene>
<dbReference type="InterPro" id="IPR015943">
    <property type="entry name" value="WD40/YVTN_repeat-like_dom_sf"/>
</dbReference>
<dbReference type="NCBIfam" id="TIGR00278">
    <property type="entry name" value="membrane protein insertion efficiency factor YidD"/>
    <property type="match status" value="1"/>
</dbReference>
<evidence type="ECO:0000313" key="2">
    <source>
        <dbReference type="EMBL" id="SVB19367.1"/>
    </source>
</evidence>
<keyword evidence="1" id="KW-0812">Transmembrane</keyword>
<feature type="transmembrane region" description="Helical" evidence="1">
    <location>
        <begin position="80"/>
        <end position="100"/>
    </location>
</feature>
<keyword evidence="1" id="KW-1133">Transmembrane helix</keyword>
<keyword evidence="1" id="KW-0472">Membrane</keyword>
<evidence type="ECO:0000256" key="1">
    <source>
        <dbReference type="SAM" id="Phobius"/>
    </source>
</evidence>
<dbReference type="SMART" id="SM01234">
    <property type="entry name" value="Haemolytic"/>
    <property type="match status" value="1"/>
</dbReference>
<sequence length="475" mass="53670">MIHKSLINASLKSIIFYKRAMSPYVSGQCNFSITCSEYAQKTISSKGIIKGLFLSLARIIICSIYPIIKRFNLSNKKISLKVFLFFSLLFIICISCTNFSPQGGWSNVVKDTDQEEYYVISDEGRLFQIQFNDQIPMINWSYPEEENGTSYSTPIIRQNSVIGATYKCKGQTCTGDIFELDKVSGDVLWKKTIPSKINSNLIVINDTLFVASLNNEKEDKINNASIYMISLKKGAVGEIIGKIPTEGEMWTGVHSYGEKNIIVGTMKGMIYSYNVDELLSVKDKKYSEALIFSHKFPHAINSPLVVHNKRLFFADIAGNFYSINLEDFKNNQLDKIKILTTNEWIINNPIFLNDEVYLFTLNGDIYVVDFDTNEVKDKFSIDKIVVGDPIILSDASDQEFLIPTEKNGIEIVSNNGFERGSSLGNYPTDKKLYSAPLINGRTLLIHTEDGEILFFNIKSRDLIYCLDLNKGSVCD</sequence>
<evidence type="ECO:0008006" key="3">
    <source>
        <dbReference type="Google" id="ProtNLM"/>
    </source>
</evidence>
<proteinExistence type="predicted"/>
<dbReference type="InterPro" id="IPR002696">
    <property type="entry name" value="Membr_insert_effic_factor_YidD"/>
</dbReference>
<dbReference type="EMBL" id="UINC01032162">
    <property type="protein sequence ID" value="SVB19367.1"/>
    <property type="molecule type" value="Genomic_DNA"/>
</dbReference>
<reference evidence="2" key="1">
    <citation type="submission" date="2018-05" db="EMBL/GenBank/DDBJ databases">
        <authorList>
            <person name="Lanie J.A."/>
            <person name="Ng W.-L."/>
            <person name="Kazmierczak K.M."/>
            <person name="Andrzejewski T.M."/>
            <person name="Davidsen T.M."/>
            <person name="Wayne K.J."/>
            <person name="Tettelin H."/>
            <person name="Glass J.I."/>
            <person name="Rusch D."/>
            <person name="Podicherti R."/>
            <person name="Tsui H.-C.T."/>
            <person name="Winkler M.E."/>
        </authorList>
    </citation>
    <scope>NUCLEOTIDE SEQUENCE</scope>
</reference>
<organism evidence="2">
    <name type="scientific">marine metagenome</name>
    <dbReference type="NCBI Taxonomy" id="408172"/>
    <lineage>
        <taxon>unclassified sequences</taxon>
        <taxon>metagenomes</taxon>
        <taxon>ecological metagenomes</taxon>
    </lineage>
</organism>
<protein>
    <recommendedName>
        <fullName evidence="3">Membrane protein insertion efficiency factor YidD</fullName>
    </recommendedName>
</protein>
<name>A0A382C1R5_9ZZZZ</name>
<accession>A0A382C1R5</accession>